<feature type="region of interest" description="Disordered" evidence="2">
    <location>
        <begin position="202"/>
        <end position="268"/>
    </location>
</feature>
<protein>
    <recommendedName>
        <fullName evidence="3">DIX domain-containing protein</fullName>
    </recommendedName>
</protein>
<dbReference type="GO" id="GO:0016055">
    <property type="term" value="P:Wnt signaling pathway"/>
    <property type="evidence" value="ECO:0007669"/>
    <property type="project" value="UniProtKB-KW"/>
</dbReference>
<evidence type="ECO:0000256" key="2">
    <source>
        <dbReference type="SAM" id="MobiDB-lite"/>
    </source>
</evidence>
<feature type="compositionally biased region" description="Acidic residues" evidence="2">
    <location>
        <begin position="97"/>
        <end position="107"/>
    </location>
</feature>
<sequence length="268" mass="28760">MTTIRYFIPEDGDDEAYPNVFLAAKSRHAGVPPTLGQIRDAFPLPGRYHFRFKSPLFPGGDRDKDAMAVWMDCVKDTAPAPTWRNTIVAKATRLGMEEEDDEDDEEFVNAGSAAPPAIPHSHSAPTRNVSSSAPPQQHAPPPQPAPSHAPEPSLDIFGTPAAPASSSLLDGHHPAPAPSSGGLLDIDTPVYGGQAAGSNMHNDFLGMTAPVSTPQQAQTPAFNNQPYGQQPQQQQQRQQQSMHPNNQNAFGNFSNQQSPFGGLGTPWK</sequence>
<dbReference type="Proteomes" id="UP001153069">
    <property type="component" value="Unassembled WGS sequence"/>
</dbReference>
<comment type="caution">
    <text evidence="4">The sequence shown here is derived from an EMBL/GenBank/DDBJ whole genome shotgun (WGS) entry which is preliminary data.</text>
</comment>
<reference evidence="4" key="1">
    <citation type="submission" date="2020-06" db="EMBL/GenBank/DDBJ databases">
        <authorList>
            <consortium name="Plant Systems Biology data submission"/>
        </authorList>
    </citation>
    <scope>NUCLEOTIDE SEQUENCE</scope>
    <source>
        <strain evidence="4">D6</strain>
    </source>
</reference>
<accession>A0A9N8EWX4</accession>
<dbReference type="PANTHER" id="PTHR42509:SF1">
    <property type="entry name" value="DIX DOMAIN-CONTAINING PROTEIN"/>
    <property type="match status" value="1"/>
</dbReference>
<feature type="compositionally biased region" description="Pro residues" evidence="2">
    <location>
        <begin position="137"/>
        <end position="149"/>
    </location>
</feature>
<dbReference type="InterPro" id="IPR001158">
    <property type="entry name" value="DIX"/>
</dbReference>
<keyword evidence="1" id="KW-0879">Wnt signaling pathway</keyword>
<dbReference type="AlphaFoldDB" id="A0A9N8EWX4"/>
<feature type="compositionally biased region" description="Low complexity" evidence="2">
    <location>
        <begin position="112"/>
        <end position="136"/>
    </location>
</feature>
<dbReference type="Pfam" id="PF00778">
    <property type="entry name" value="DIX"/>
    <property type="match status" value="1"/>
</dbReference>
<feature type="compositionally biased region" description="Low complexity" evidence="2">
    <location>
        <begin position="223"/>
        <end position="247"/>
    </location>
</feature>
<dbReference type="OrthoDB" id="10007451at2759"/>
<dbReference type="SUPFAM" id="SSF54236">
    <property type="entry name" value="Ubiquitin-like"/>
    <property type="match status" value="1"/>
</dbReference>
<organism evidence="4 5">
    <name type="scientific">Seminavis robusta</name>
    <dbReference type="NCBI Taxonomy" id="568900"/>
    <lineage>
        <taxon>Eukaryota</taxon>
        <taxon>Sar</taxon>
        <taxon>Stramenopiles</taxon>
        <taxon>Ochrophyta</taxon>
        <taxon>Bacillariophyta</taxon>
        <taxon>Bacillariophyceae</taxon>
        <taxon>Bacillariophycidae</taxon>
        <taxon>Naviculales</taxon>
        <taxon>Naviculaceae</taxon>
        <taxon>Seminavis</taxon>
    </lineage>
</organism>
<feature type="compositionally biased region" description="Polar residues" evidence="2">
    <location>
        <begin position="248"/>
        <end position="259"/>
    </location>
</feature>
<evidence type="ECO:0000313" key="4">
    <source>
        <dbReference type="EMBL" id="CAB9527469.1"/>
    </source>
</evidence>
<feature type="region of interest" description="Disordered" evidence="2">
    <location>
        <begin position="95"/>
        <end position="188"/>
    </location>
</feature>
<name>A0A9N8EWX4_9STRA</name>
<dbReference type="InterPro" id="IPR038207">
    <property type="entry name" value="DIX_dom_sf"/>
</dbReference>
<keyword evidence="5" id="KW-1185">Reference proteome</keyword>
<evidence type="ECO:0000256" key="1">
    <source>
        <dbReference type="ARBA" id="ARBA00022687"/>
    </source>
</evidence>
<dbReference type="Gene3D" id="2.40.240.130">
    <property type="match status" value="1"/>
</dbReference>
<proteinExistence type="predicted"/>
<feature type="domain" description="DIX" evidence="3">
    <location>
        <begin position="2"/>
        <end position="90"/>
    </location>
</feature>
<gene>
    <name evidence="4" type="ORF">SEMRO_2003_G310360.1</name>
</gene>
<evidence type="ECO:0000259" key="3">
    <source>
        <dbReference type="Pfam" id="PF00778"/>
    </source>
</evidence>
<evidence type="ECO:0000313" key="5">
    <source>
        <dbReference type="Proteomes" id="UP001153069"/>
    </source>
</evidence>
<dbReference type="EMBL" id="CAICTM010002001">
    <property type="protein sequence ID" value="CAB9527469.1"/>
    <property type="molecule type" value="Genomic_DNA"/>
</dbReference>
<dbReference type="InterPro" id="IPR029071">
    <property type="entry name" value="Ubiquitin-like_domsf"/>
</dbReference>
<feature type="compositionally biased region" description="Polar residues" evidence="2">
    <location>
        <begin position="210"/>
        <end position="222"/>
    </location>
</feature>
<dbReference type="PANTHER" id="PTHR42509">
    <property type="entry name" value="DIX DOMAIN-CONTAINING PROTEIN"/>
    <property type="match status" value="1"/>
</dbReference>